<dbReference type="AlphaFoldDB" id="A0A178IMK2"/>
<feature type="transmembrane region" description="Helical" evidence="12">
    <location>
        <begin position="251"/>
        <end position="269"/>
    </location>
</feature>
<feature type="transmembrane region" description="Helical" evidence="12">
    <location>
        <begin position="391"/>
        <end position="410"/>
    </location>
</feature>
<evidence type="ECO:0000256" key="3">
    <source>
        <dbReference type="ARBA" id="ARBA00022448"/>
    </source>
</evidence>
<feature type="transmembrane region" description="Helical" evidence="12">
    <location>
        <begin position="422"/>
        <end position="442"/>
    </location>
</feature>
<dbReference type="GO" id="GO:0006814">
    <property type="term" value="P:sodium ion transport"/>
    <property type="evidence" value="ECO:0007669"/>
    <property type="project" value="UniProtKB-KW"/>
</dbReference>
<keyword evidence="10" id="KW-0739">Sodium transport</keyword>
<dbReference type="InterPro" id="IPR051163">
    <property type="entry name" value="Sodium:Solute_Symporter_SSF"/>
</dbReference>
<evidence type="ECO:0000256" key="8">
    <source>
        <dbReference type="ARBA" id="ARBA00023065"/>
    </source>
</evidence>
<evidence type="ECO:0000313" key="13">
    <source>
        <dbReference type="EMBL" id="OAM91132.1"/>
    </source>
</evidence>
<evidence type="ECO:0000256" key="4">
    <source>
        <dbReference type="ARBA" id="ARBA00022475"/>
    </source>
</evidence>
<name>A0A178IMK2_9BACT</name>
<feature type="transmembrane region" description="Helical" evidence="12">
    <location>
        <begin position="22"/>
        <end position="43"/>
    </location>
</feature>
<gene>
    <name evidence="13" type="ORF">AW736_04990</name>
</gene>
<keyword evidence="5 12" id="KW-0812">Transmembrane</keyword>
<evidence type="ECO:0000256" key="1">
    <source>
        <dbReference type="ARBA" id="ARBA00004651"/>
    </source>
</evidence>
<evidence type="ECO:0000313" key="14">
    <source>
        <dbReference type="Proteomes" id="UP000078486"/>
    </source>
</evidence>
<accession>A0A178IMK2</accession>
<dbReference type="EMBL" id="LRRQ01000040">
    <property type="protein sequence ID" value="OAM91132.1"/>
    <property type="molecule type" value="Genomic_DNA"/>
</dbReference>
<reference evidence="13 14" key="1">
    <citation type="submission" date="2016-01" db="EMBL/GenBank/DDBJ databases">
        <title>High potential of lignocellulose degradation of a new Verrucomicrobia species.</title>
        <authorList>
            <person name="Wang Y."/>
            <person name="Shi Y."/>
            <person name="Qiu Z."/>
            <person name="Liu S."/>
            <person name="Yang H."/>
        </authorList>
    </citation>
    <scope>NUCLEOTIDE SEQUENCE [LARGE SCALE GENOMIC DNA]</scope>
    <source>
        <strain evidence="13 14">TSB47</strain>
    </source>
</reference>
<organism evidence="13 14">
    <name type="scientific">Termitidicoccus mucosus</name>
    <dbReference type="NCBI Taxonomy" id="1184151"/>
    <lineage>
        <taxon>Bacteria</taxon>
        <taxon>Pseudomonadati</taxon>
        <taxon>Verrucomicrobiota</taxon>
        <taxon>Opitutia</taxon>
        <taxon>Opitutales</taxon>
        <taxon>Opitutaceae</taxon>
        <taxon>Termitidicoccus</taxon>
    </lineage>
</organism>
<feature type="transmembrane region" description="Helical" evidence="12">
    <location>
        <begin position="344"/>
        <end position="371"/>
    </location>
</feature>
<feature type="transmembrane region" description="Helical" evidence="12">
    <location>
        <begin position="171"/>
        <end position="189"/>
    </location>
</feature>
<protein>
    <recommendedName>
        <fullName evidence="15">Sodium:solute symporter</fullName>
    </recommendedName>
</protein>
<proteinExistence type="inferred from homology"/>
<feature type="transmembrane region" description="Helical" evidence="12">
    <location>
        <begin position="201"/>
        <end position="219"/>
    </location>
</feature>
<dbReference type="Pfam" id="PF00474">
    <property type="entry name" value="SSF"/>
    <property type="match status" value="1"/>
</dbReference>
<feature type="transmembrane region" description="Helical" evidence="12">
    <location>
        <begin position="449"/>
        <end position="467"/>
    </location>
</feature>
<evidence type="ECO:0000256" key="7">
    <source>
        <dbReference type="ARBA" id="ARBA00023053"/>
    </source>
</evidence>
<keyword evidence="7" id="KW-0915">Sodium</keyword>
<dbReference type="Proteomes" id="UP000078486">
    <property type="component" value="Unassembled WGS sequence"/>
</dbReference>
<keyword evidence="6 12" id="KW-1133">Transmembrane helix</keyword>
<dbReference type="STRING" id="1184151.AW736_04990"/>
<feature type="transmembrane region" description="Helical" evidence="12">
    <location>
        <begin position="99"/>
        <end position="118"/>
    </location>
</feature>
<dbReference type="Gene3D" id="1.20.1730.10">
    <property type="entry name" value="Sodium/glucose cotransporter"/>
    <property type="match status" value="1"/>
</dbReference>
<dbReference type="GO" id="GO:0005886">
    <property type="term" value="C:plasma membrane"/>
    <property type="evidence" value="ECO:0007669"/>
    <property type="project" value="UniProtKB-SubCell"/>
</dbReference>
<evidence type="ECO:0000256" key="6">
    <source>
        <dbReference type="ARBA" id="ARBA00022989"/>
    </source>
</evidence>
<evidence type="ECO:0008006" key="15">
    <source>
        <dbReference type="Google" id="ProtNLM"/>
    </source>
</evidence>
<dbReference type="NCBIfam" id="TIGR00813">
    <property type="entry name" value="sss"/>
    <property type="match status" value="1"/>
</dbReference>
<evidence type="ECO:0000256" key="9">
    <source>
        <dbReference type="ARBA" id="ARBA00023136"/>
    </source>
</evidence>
<evidence type="ECO:0000256" key="5">
    <source>
        <dbReference type="ARBA" id="ARBA00022692"/>
    </source>
</evidence>
<dbReference type="GO" id="GO:0015293">
    <property type="term" value="F:symporter activity"/>
    <property type="evidence" value="ECO:0007669"/>
    <property type="project" value="TreeGrafter"/>
</dbReference>
<keyword evidence="8" id="KW-0406">Ion transport</keyword>
<feature type="transmembrane region" description="Helical" evidence="12">
    <location>
        <begin position="290"/>
        <end position="315"/>
    </location>
</feature>
<feature type="transmembrane region" description="Helical" evidence="12">
    <location>
        <begin position="473"/>
        <end position="495"/>
    </location>
</feature>
<dbReference type="InterPro" id="IPR001734">
    <property type="entry name" value="Na/solute_symporter"/>
</dbReference>
<comment type="caution">
    <text evidence="13">The sequence shown here is derived from an EMBL/GenBank/DDBJ whole genome shotgun (WGS) entry which is preliminary data.</text>
</comment>
<comment type="similarity">
    <text evidence="2 11">Belongs to the sodium:solute symporter (SSF) (TC 2.A.21) family.</text>
</comment>
<dbReference type="PANTHER" id="PTHR42985:SF40">
    <property type="entry name" value="LD47995P-RELATED"/>
    <property type="match status" value="1"/>
</dbReference>
<dbReference type="PANTHER" id="PTHR42985">
    <property type="entry name" value="SODIUM-COUPLED MONOCARBOXYLATE TRANSPORTER"/>
    <property type="match status" value="1"/>
</dbReference>
<keyword evidence="4" id="KW-1003">Cell membrane</keyword>
<feature type="transmembrane region" description="Helical" evidence="12">
    <location>
        <begin position="64"/>
        <end position="87"/>
    </location>
</feature>
<evidence type="ECO:0000256" key="11">
    <source>
        <dbReference type="RuleBase" id="RU362091"/>
    </source>
</evidence>
<dbReference type="InterPro" id="IPR038377">
    <property type="entry name" value="Na/Glc_symporter_sf"/>
</dbReference>
<feature type="transmembrane region" description="Helical" evidence="12">
    <location>
        <begin position="139"/>
        <end position="165"/>
    </location>
</feature>
<keyword evidence="9 12" id="KW-0472">Membrane</keyword>
<sequence>MVVSIGINSMTPLLAAFTPRTLAWLDYVLLAVYFSLNLFIGWLCAKRKQGSAGDYFLGGGRVAWWAGAISVFATTTSSISIMALPAMTYMNDWLSFGSSPSQALGMILTAIVFVGILRRLNITTVFTYLENRFSPGVRLLGAGLAVLLKIGGRMSVVMLLPSLALSTVTGLNVYLSICLMGVVTTLYAMEGGFEAVVWTDVMQVVVTFGGIAVALWYIFHGVPDGLSGILRAGAADDKFRMISWSFNATDPTVWVFGGMMLASAITNISDQPVMQRVFAAKDAVAAKKTLLTSTAIAFPASVVFFFIGSALYVFYKIHPERLAAGLPNDAIFPYFVANELPVGVVGLIVAALFAAAMGALSSALNATAAIIVTDVQGVFRPNATEARRVKLARRTTLVAGIIATGMAAYIARMGVPSLWEQYIKLAALIGGGFPGVFALGLLTRKASAIGVVIGAVGSIVVTWWVQTYTHTSVFLHGFVAVFSCMAIGYAASLLLPARDAGKKSLRGLTVWDL</sequence>
<comment type="subcellular location">
    <subcellularLocation>
        <location evidence="1">Cell membrane</location>
        <topology evidence="1">Multi-pass membrane protein</topology>
    </subcellularLocation>
</comment>
<dbReference type="PROSITE" id="PS50283">
    <property type="entry name" value="NA_SOLUT_SYMP_3"/>
    <property type="match status" value="1"/>
</dbReference>
<evidence type="ECO:0000256" key="2">
    <source>
        <dbReference type="ARBA" id="ARBA00006434"/>
    </source>
</evidence>
<evidence type="ECO:0000256" key="12">
    <source>
        <dbReference type="SAM" id="Phobius"/>
    </source>
</evidence>
<keyword evidence="14" id="KW-1185">Reference proteome</keyword>
<evidence type="ECO:0000256" key="10">
    <source>
        <dbReference type="ARBA" id="ARBA00023201"/>
    </source>
</evidence>
<keyword evidence="3" id="KW-0813">Transport</keyword>